<dbReference type="OrthoDB" id="517313at2"/>
<name>A0A0V7ZLH4_9CYAN</name>
<dbReference type="AlphaFoldDB" id="A0A0V7ZLH4"/>
<evidence type="ECO:0000313" key="2">
    <source>
        <dbReference type="EMBL" id="KST65159.1"/>
    </source>
</evidence>
<dbReference type="Proteomes" id="UP000053372">
    <property type="component" value="Unassembled WGS sequence"/>
</dbReference>
<proteinExistence type="predicted"/>
<keyword evidence="1" id="KW-0175">Coiled coil</keyword>
<organism evidence="2 3">
    <name type="scientific">Mastigocoleus testarum BC008</name>
    <dbReference type="NCBI Taxonomy" id="371196"/>
    <lineage>
        <taxon>Bacteria</taxon>
        <taxon>Bacillati</taxon>
        <taxon>Cyanobacteriota</taxon>
        <taxon>Cyanophyceae</taxon>
        <taxon>Nostocales</taxon>
        <taxon>Hapalosiphonaceae</taxon>
        <taxon>Mastigocoleus</taxon>
    </lineage>
</organism>
<keyword evidence="3" id="KW-1185">Reference proteome</keyword>
<comment type="caution">
    <text evidence="2">The sequence shown here is derived from an EMBL/GenBank/DDBJ whole genome shotgun (WGS) entry which is preliminary data.</text>
</comment>
<gene>
    <name evidence="2" type="ORF">BC008_20380</name>
</gene>
<dbReference type="EMBL" id="LMTZ01000111">
    <property type="protein sequence ID" value="KST65159.1"/>
    <property type="molecule type" value="Genomic_DNA"/>
</dbReference>
<protein>
    <submittedName>
        <fullName evidence="2">Uncharacterized protein</fullName>
    </submittedName>
</protein>
<accession>A0A0V7ZLH4</accession>
<dbReference type="RefSeq" id="WP_058184060.1">
    <property type="nucleotide sequence ID" value="NZ_LMTZ01000111.1"/>
</dbReference>
<reference evidence="2 3" key="1">
    <citation type="journal article" date="2015" name="Genome Announc.">
        <title>Draft Genome of the Euendolithic (true boring) Cyanobacterium Mastigocoleus testarum strain BC008.</title>
        <authorList>
            <person name="Guida B.S."/>
            <person name="Garcia-Pichel F."/>
        </authorList>
    </citation>
    <scope>NUCLEOTIDE SEQUENCE [LARGE SCALE GENOMIC DNA]</scope>
    <source>
        <strain evidence="2 3">BC008</strain>
    </source>
</reference>
<evidence type="ECO:0000313" key="3">
    <source>
        <dbReference type="Proteomes" id="UP000053372"/>
    </source>
</evidence>
<sequence length="381" mass="43184">MNTIPIYPSRFRQFGEVEGSTFYLVTNSSLLNLFSIIPDKSYKDFKKLTYDPGDSFLKILREQISEYAHILVIAPECLFESVHPNNLAGNRKLLIFPCNSAPTSIEAIEHFLRCGEKTDPKEQEKTANQFFERGESANVLKLIDEEYQTIAKFHHLHDTYTWHEQLGVMNWGEQQIFPSGEIACFLVGLNDAVNDTERKLDRLSNSKFDLNGEIPLKGYPVVHSGPPSFLRSDQERIYQKLSTFNEHAVIATVKEGIVVDIKATHSSAKPALEMLESMFTVDSRFRQIFEIGFAINKHLEIFTQNSAMNEVYGGDNGCVHFGLGMLPHTQYHLDLICPNIKVLGKNDEVILGSHLNGSKRENEKQTRKIVSQRVAQCPCLG</sequence>
<feature type="coiled-coil region" evidence="1">
    <location>
        <begin position="186"/>
        <end position="213"/>
    </location>
</feature>
<evidence type="ECO:0000256" key="1">
    <source>
        <dbReference type="SAM" id="Coils"/>
    </source>
</evidence>